<organism evidence="8">
    <name type="scientific">Streptococcus dysgalactiae subsp. equisimilis</name>
    <name type="common">Streptococcus equisimilis</name>
    <dbReference type="NCBI Taxonomy" id="119602"/>
    <lineage>
        <taxon>Bacteria</taxon>
        <taxon>Bacillati</taxon>
        <taxon>Bacillota</taxon>
        <taxon>Bacilli</taxon>
        <taxon>Lactobacillales</taxon>
        <taxon>Streptococcaceae</taxon>
        <taxon>Streptococcus</taxon>
    </lineage>
</organism>
<evidence type="ECO:0000256" key="4">
    <source>
        <dbReference type="ARBA" id="ARBA00023088"/>
    </source>
</evidence>
<evidence type="ECO:0000313" key="8">
    <source>
        <dbReference type="EMBL" id="ASL70039.1"/>
    </source>
</evidence>
<dbReference type="Gene3D" id="2.60.40.10">
    <property type="entry name" value="Immunoglobulins"/>
    <property type="match status" value="1"/>
</dbReference>
<evidence type="ECO:0000256" key="5">
    <source>
        <dbReference type="SAM" id="MobiDB-lite"/>
    </source>
</evidence>
<dbReference type="Gene3D" id="1.10.150.480">
    <property type="match status" value="1"/>
</dbReference>
<feature type="compositionally biased region" description="Polar residues" evidence="5">
    <location>
        <begin position="484"/>
        <end position="497"/>
    </location>
</feature>
<keyword evidence="1" id="KW-0134">Cell wall</keyword>
<dbReference type="NCBIfam" id="TIGR01167">
    <property type="entry name" value="LPXTG_anchor"/>
    <property type="match status" value="1"/>
</dbReference>
<dbReference type="Gene3D" id="2.30.30.670">
    <property type="entry name" value="Thioester domain"/>
    <property type="match status" value="1"/>
</dbReference>
<sequence length="769" mass="85815">MKNKVLKTLVLFLFAVLGIFSMQKVEAEVIYEGYKISKQDITGASVPFIYVKSSDGEVENVYCFNLSLTYPPTQWEGTNYPKYKKEEANSNQMDRLASNKRLSGDELRDAILKVIYYGDSENGNRELQKKYHLSDVQFHDITQKAIWYFTDMADASNNLQHDALKAYRELIDIKSKTLPENIKLNIYTTTEQDKDYKPYQNLLSAKILNSNNTIHTPQRRISIKVNKEWKGIEIKDLPEITIYLVKNGKRTSKFVKLNSRNNWQEEFRNLTITDSINKNKENVYEIVEDGEIGGEITLNNKRFAVSYKSSNNHFTVTNSLIESDFIFGRNNFTLAFGESSITGQSGSKVISEDTLTSFKGRKFWKNDAATDRPEAIQVQLYADGVAVEGQTKYVSGSGDEWSFEFKNLKKHGESGKEIVYSVKEVTVPAGYDVTYSGNDIINTKREVIIQQGPILGLEETLPTEEHQSGDTTTIEDTRPIDTMSGLSGETGQSGNTTIEEDSTTHVKFSKRDINGKELAGAMIELRNLSGQTIQSWVSDGTVKDFYLMPGTYQFVETAAPEGYELAAPITFTIDEKGQIWVDSTLIVGDDPIVMIDNDKPITEAGQSIDFEETLPTEQGQSGSTTEVEDTKGPDVMIGGQGEVVDIEESLPTEHGQSGSTTEVEDTKGPDVMIGGQGEIIEFEKTLPNEHGQSGSTTEVEDSKPKISIHFDNEWPKEEKTQLPAVEKPKAKVSLPATGEAEHVLSTIVGAMILFLVSLWGLLKRKASKA</sequence>
<feature type="region of interest" description="Disordered" evidence="5">
    <location>
        <begin position="462"/>
        <end position="503"/>
    </location>
</feature>
<keyword evidence="6" id="KW-0472">Membrane</keyword>
<dbReference type="InterPro" id="IPR013552">
    <property type="entry name" value="Thioester_dom"/>
</dbReference>
<dbReference type="InterPro" id="IPR008454">
    <property type="entry name" value="Collagen-bd_Cna-like_B-typ_dom"/>
</dbReference>
<dbReference type="SUPFAM" id="SSF49478">
    <property type="entry name" value="Cna protein B-type domain"/>
    <property type="match status" value="2"/>
</dbReference>
<dbReference type="Pfam" id="PF05738">
    <property type="entry name" value="Cna_B"/>
    <property type="match status" value="2"/>
</dbReference>
<evidence type="ECO:0000256" key="3">
    <source>
        <dbReference type="ARBA" id="ARBA00022729"/>
    </source>
</evidence>
<reference evidence="8" key="1">
    <citation type="submission" date="2016-09" db="EMBL/GenBank/DDBJ databases">
        <title>Clinical and molecular characteristics of beta-hemolytic Streptococcal infective endocarditis.</title>
        <authorList>
            <person name="Oppegaard O."/>
            <person name="Kittang B.R."/>
            <person name="Mylvaganam H."/>
            <person name="Skrede S."/>
        </authorList>
    </citation>
    <scope>NUCLEOTIDE SEQUENCE</scope>
    <source>
        <strain evidence="8">T562</strain>
    </source>
</reference>
<dbReference type="InterPro" id="IPR013783">
    <property type="entry name" value="Ig-like_fold"/>
</dbReference>
<dbReference type="Pfam" id="PF02986">
    <property type="entry name" value="Fn_bind"/>
    <property type="match status" value="3"/>
</dbReference>
<feature type="region of interest" description="Disordered" evidence="5">
    <location>
        <begin position="649"/>
        <end position="670"/>
    </location>
</feature>
<feature type="transmembrane region" description="Helical" evidence="6">
    <location>
        <begin position="743"/>
        <end position="762"/>
    </location>
</feature>
<feature type="domain" description="Gram-positive cocci surface proteins LPxTG" evidence="7">
    <location>
        <begin position="734"/>
        <end position="769"/>
    </location>
</feature>
<dbReference type="PROSITE" id="PS50847">
    <property type="entry name" value="GRAM_POS_ANCHORING"/>
    <property type="match status" value="1"/>
</dbReference>
<feature type="region of interest" description="Disordered" evidence="5">
    <location>
        <begin position="607"/>
        <end position="635"/>
    </location>
</feature>
<gene>
    <name evidence="8" type="primary">fnB</name>
</gene>
<dbReference type="Pfam" id="PF08341">
    <property type="entry name" value="TED"/>
    <property type="match status" value="1"/>
</dbReference>
<keyword evidence="6" id="KW-1133">Transmembrane helix</keyword>
<keyword evidence="4" id="KW-0572">Peptidoglycan-anchor</keyword>
<dbReference type="InterPro" id="IPR004237">
    <property type="entry name" value="Fibron_repeat-bd"/>
</dbReference>
<dbReference type="CDD" id="cd00222">
    <property type="entry name" value="CollagenBindB"/>
    <property type="match status" value="1"/>
</dbReference>
<dbReference type="Pfam" id="PF00746">
    <property type="entry name" value="Gram_pos_anchor"/>
    <property type="match status" value="1"/>
</dbReference>
<name>A0A221C9L1_STREQ</name>
<evidence type="ECO:0000256" key="6">
    <source>
        <dbReference type="SAM" id="Phobius"/>
    </source>
</evidence>
<dbReference type="NCBIfam" id="NF012162">
    <property type="entry name" value="surf_Nterm_1"/>
    <property type="match status" value="1"/>
</dbReference>
<dbReference type="RefSeq" id="WP_084916669.1">
    <property type="nucleotide sequence ID" value="NZ_CP117285.1"/>
</dbReference>
<evidence type="ECO:0000256" key="1">
    <source>
        <dbReference type="ARBA" id="ARBA00022512"/>
    </source>
</evidence>
<feature type="compositionally biased region" description="Polar residues" evidence="5">
    <location>
        <begin position="615"/>
        <end position="625"/>
    </location>
</feature>
<dbReference type="Gene3D" id="2.60.40.1140">
    <property type="entry name" value="Collagen-binding surface protein Cna, B-type domain"/>
    <property type="match status" value="2"/>
</dbReference>
<dbReference type="AlphaFoldDB" id="A0A221C9L1"/>
<dbReference type="InterPro" id="IPR041033">
    <property type="entry name" value="SpaA_PFL_dom_1"/>
</dbReference>
<dbReference type="Pfam" id="PF17802">
    <property type="entry name" value="SpaA"/>
    <property type="match status" value="1"/>
</dbReference>
<keyword evidence="2" id="KW-0964">Secreted</keyword>
<protein>
    <submittedName>
        <fullName evidence="8">Fibronectin binding protein B</fullName>
    </submittedName>
</protein>
<keyword evidence="6" id="KW-0812">Transmembrane</keyword>
<accession>A0A221C9L1</accession>
<evidence type="ECO:0000256" key="2">
    <source>
        <dbReference type="ARBA" id="ARBA00022525"/>
    </source>
</evidence>
<dbReference type="InterPro" id="IPR019931">
    <property type="entry name" value="LPXTG_anchor"/>
</dbReference>
<keyword evidence="3" id="KW-0732">Signal</keyword>
<dbReference type="EMBL" id="KX838909">
    <property type="protein sequence ID" value="ASL70039.1"/>
    <property type="molecule type" value="Genomic_DNA"/>
</dbReference>
<evidence type="ECO:0000259" key="7">
    <source>
        <dbReference type="PROSITE" id="PS50847"/>
    </source>
</evidence>
<proteinExistence type="predicted"/>